<dbReference type="InterPro" id="IPR045863">
    <property type="entry name" value="CorA_TM1_TM2"/>
</dbReference>
<name>A0A378RKZ8_MYROD</name>
<dbReference type="GO" id="GO:0015087">
    <property type="term" value="F:cobalt ion transmembrane transporter activity"/>
    <property type="evidence" value="ECO:0007669"/>
    <property type="project" value="UniProtKB-UniRule"/>
</dbReference>
<protein>
    <recommendedName>
        <fullName evidence="12">Magnesium transport protein CorA</fullName>
    </recommendedName>
</protein>
<comment type="function">
    <text evidence="11">Mediates influx of magnesium ions. Alternates between open and closed states. Activated by low cytoplasmic Mg(2+) levels. Inactive when cytoplasmic Mg(2+) levels are high.</text>
</comment>
<dbReference type="Proteomes" id="UP000255024">
    <property type="component" value="Unassembled WGS sequence"/>
</dbReference>
<keyword evidence="6 12" id="KW-0460">Magnesium</keyword>
<keyword evidence="7 12" id="KW-1133">Transmembrane helix</keyword>
<keyword evidence="4 12" id="KW-1003">Cell membrane</keyword>
<dbReference type="PANTHER" id="PTHR46494">
    <property type="entry name" value="CORA FAMILY METAL ION TRANSPORTER (EUROFUNG)"/>
    <property type="match status" value="1"/>
</dbReference>
<evidence type="ECO:0000313" key="14">
    <source>
        <dbReference type="Proteomes" id="UP000255024"/>
    </source>
</evidence>
<dbReference type="PANTHER" id="PTHR46494:SF1">
    <property type="entry name" value="CORA FAMILY METAL ION TRANSPORTER (EUROFUNG)"/>
    <property type="match status" value="1"/>
</dbReference>
<comment type="subcellular location">
    <subcellularLocation>
        <location evidence="1">Cell membrane</location>
        <topology evidence="1">Multi-pass membrane protein</topology>
    </subcellularLocation>
    <subcellularLocation>
        <location evidence="12">Membrane</location>
        <topology evidence="12">Multi-pass membrane protein</topology>
    </subcellularLocation>
</comment>
<evidence type="ECO:0000256" key="12">
    <source>
        <dbReference type="RuleBase" id="RU362010"/>
    </source>
</evidence>
<dbReference type="GO" id="GO:0050897">
    <property type="term" value="F:cobalt ion binding"/>
    <property type="evidence" value="ECO:0007669"/>
    <property type="project" value="TreeGrafter"/>
</dbReference>
<evidence type="ECO:0000256" key="1">
    <source>
        <dbReference type="ARBA" id="ARBA00004651"/>
    </source>
</evidence>
<evidence type="ECO:0000256" key="11">
    <source>
        <dbReference type="ARBA" id="ARBA00045497"/>
    </source>
</evidence>
<keyword evidence="14" id="KW-1185">Reference proteome</keyword>
<keyword evidence="3 12" id="KW-0813">Transport</keyword>
<evidence type="ECO:0000313" key="13">
    <source>
        <dbReference type="EMBL" id="STZ27662.1"/>
    </source>
</evidence>
<dbReference type="AlphaFoldDB" id="A0A378RKZ8"/>
<evidence type="ECO:0000256" key="7">
    <source>
        <dbReference type="ARBA" id="ARBA00022989"/>
    </source>
</evidence>
<proteinExistence type="inferred from homology"/>
<dbReference type="InterPro" id="IPR004488">
    <property type="entry name" value="Mg/Co-transport_prot_CorA"/>
</dbReference>
<dbReference type="RefSeq" id="WP_115090554.1">
    <property type="nucleotide sequence ID" value="NZ_CP068107.1"/>
</dbReference>
<accession>A0A378RKZ8</accession>
<evidence type="ECO:0000256" key="9">
    <source>
        <dbReference type="ARBA" id="ARBA00023136"/>
    </source>
</evidence>
<gene>
    <name evidence="12 13" type="primary">corA</name>
    <name evidence="13" type="ORF">NCTC11179_01198</name>
</gene>
<dbReference type="Pfam" id="PF01544">
    <property type="entry name" value="CorA"/>
    <property type="match status" value="1"/>
</dbReference>
<dbReference type="Gene3D" id="1.20.58.340">
    <property type="entry name" value="Magnesium transport protein CorA, transmembrane region"/>
    <property type="match status" value="2"/>
</dbReference>
<evidence type="ECO:0000256" key="4">
    <source>
        <dbReference type="ARBA" id="ARBA00022475"/>
    </source>
</evidence>
<dbReference type="GO" id="GO:0015095">
    <property type="term" value="F:magnesium ion transmembrane transporter activity"/>
    <property type="evidence" value="ECO:0007669"/>
    <property type="project" value="UniProtKB-UniRule"/>
</dbReference>
<dbReference type="Gene3D" id="3.30.460.20">
    <property type="entry name" value="CorA soluble domain-like"/>
    <property type="match status" value="1"/>
</dbReference>
<evidence type="ECO:0000256" key="3">
    <source>
        <dbReference type="ARBA" id="ARBA00022448"/>
    </source>
</evidence>
<dbReference type="NCBIfam" id="TIGR00383">
    <property type="entry name" value="corA"/>
    <property type="match status" value="1"/>
</dbReference>
<organism evidence="13 14">
    <name type="scientific">Myroides odoratus</name>
    <name type="common">Flavobacterium odoratum</name>
    <dbReference type="NCBI Taxonomy" id="256"/>
    <lineage>
        <taxon>Bacteria</taxon>
        <taxon>Pseudomonadati</taxon>
        <taxon>Bacteroidota</taxon>
        <taxon>Flavobacteriia</taxon>
        <taxon>Flavobacteriales</taxon>
        <taxon>Flavobacteriaceae</taxon>
        <taxon>Myroides</taxon>
    </lineage>
</organism>
<dbReference type="InterPro" id="IPR002523">
    <property type="entry name" value="MgTranspt_CorA/ZnTranspt_ZntB"/>
</dbReference>
<dbReference type="FunFam" id="1.20.58.340:FF:000004">
    <property type="entry name" value="Magnesium transport protein CorA"/>
    <property type="match status" value="1"/>
</dbReference>
<keyword evidence="8 12" id="KW-0406">Ion transport</keyword>
<dbReference type="EMBL" id="UGQL01000001">
    <property type="protein sequence ID" value="STZ27662.1"/>
    <property type="molecule type" value="Genomic_DNA"/>
</dbReference>
<dbReference type="InterPro" id="IPR045861">
    <property type="entry name" value="CorA_cytoplasmic_dom"/>
</dbReference>
<feature type="transmembrane region" description="Helical" evidence="12">
    <location>
        <begin position="303"/>
        <end position="323"/>
    </location>
</feature>
<evidence type="ECO:0000256" key="8">
    <source>
        <dbReference type="ARBA" id="ARBA00023065"/>
    </source>
</evidence>
<comment type="similarity">
    <text evidence="2 12">Belongs to the CorA metal ion transporter (MIT) (TC 1.A.35) family.</text>
</comment>
<sequence>MRRVKYSKIRKLQPNTLEYSGSFPDVPISMQLFIYTEDQFEEYNDLSLKEIEEVLKNSSADSIKWFNLHGLHDIELLQEIGEFFQIQSYIMAEILNFGRRTRVEDLDDTLFFSLKALLPYQDANQNIEIEQISFILKSNILLSFQEKRGDFFHIIRERIRKKIGQVRKRDTGYLLYLLIDSLMDSFFVTLDVVEDNVEQILLDARAKYHRDTLIGIEEYTQELNDVKRAVMPMREILNNVGTLHDKKHAHMIISKDSLIFYDRLQYKSIEILDQIEYNLNKLDSATNYYFSSQSNRMNEIMKVLTIVSVIFIPLTFIVGVYGMNFENMPELKMENGYFITLVGMFLLVLVMIAYFKWKRWF</sequence>
<comment type="catalytic activity">
    <reaction evidence="10">
        <text>Mg(2+)(in) = Mg(2+)(out)</text>
        <dbReference type="Rhea" id="RHEA:29827"/>
        <dbReference type="ChEBI" id="CHEBI:18420"/>
    </reaction>
</comment>
<keyword evidence="5 12" id="KW-0812">Transmembrane</keyword>
<dbReference type="SUPFAM" id="SSF143865">
    <property type="entry name" value="CorA soluble domain-like"/>
    <property type="match status" value="1"/>
</dbReference>
<feature type="transmembrane region" description="Helical" evidence="12">
    <location>
        <begin position="335"/>
        <end position="355"/>
    </location>
</feature>
<keyword evidence="9 12" id="KW-0472">Membrane</keyword>
<evidence type="ECO:0000256" key="2">
    <source>
        <dbReference type="ARBA" id="ARBA00009765"/>
    </source>
</evidence>
<dbReference type="SUPFAM" id="SSF144083">
    <property type="entry name" value="Magnesium transport protein CorA, transmembrane region"/>
    <property type="match status" value="1"/>
</dbReference>
<dbReference type="CDD" id="cd12828">
    <property type="entry name" value="TmCorA-like_1"/>
    <property type="match status" value="1"/>
</dbReference>
<evidence type="ECO:0000256" key="6">
    <source>
        <dbReference type="ARBA" id="ARBA00022842"/>
    </source>
</evidence>
<evidence type="ECO:0000256" key="5">
    <source>
        <dbReference type="ARBA" id="ARBA00022692"/>
    </source>
</evidence>
<dbReference type="GO" id="GO:0000287">
    <property type="term" value="F:magnesium ion binding"/>
    <property type="evidence" value="ECO:0007669"/>
    <property type="project" value="TreeGrafter"/>
</dbReference>
<dbReference type="GO" id="GO:0005886">
    <property type="term" value="C:plasma membrane"/>
    <property type="evidence" value="ECO:0007669"/>
    <property type="project" value="UniProtKB-SubCell"/>
</dbReference>
<evidence type="ECO:0000256" key="10">
    <source>
        <dbReference type="ARBA" id="ARBA00034269"/>
    </source>
</evidence>
<reference evidence="13 14" key="1">
    <citation type="submission" date="2018-06" db="EMBL/GenBank/DDBJ databases">
        <authorList>
            <consortium name="Pathogen Informatics"/>
            <person name="Doyle S."/>
        </authorList>
    </citation>
    <scope>NUCLEOTIDE SEQUENCE [LARGE SCALE GENOMIC DNA]</scope>
    <source>
        <strain evidence="13 14">NCTC11179</strain>
    </source>
</reference>